<keyword evidence="2" id="KW-1185">Reference proteome</keyword>
<dbReference type="AlphaFoldDB" id="A0AAV5JJM0"/>
<accession>A0AAV5JJM0</accession>
<evidence type="ECO:0000313" key="2">
    <source>
        <dbReference type="Proteomes" id="UP001054252"/>
    </source>
</evidence>
<sequence length="58" mass="6595">MNLISSEFCAFVGPSHECTASVASRIWVLGRDSDNVYAFSKMSFNKYLYFSNVDKTYP</sequence>
<reference evidence="1 2" key="1">
    <citation type="journal article" date="2021" name="Commun. Biol.">
        <title>The genome of Shorea leprosula (Dipterocarpaceae) highlights the ecological relevance of drought in aseasonal tropical rainforests.</title>
        <authorList>
            <person name="Ng K.K.S."/>
            <person name="Kobayashi M.J."/>
            <person name="Fawcett J.A."/>
            <person name="Hatakeyama M."/>
            <person name="Paape T."/>
            <person name="Ng C.H."/>
            <person name="Ang C.C."/>
            <person name="Tnah L.H."/>
            <person name="Lee C.T."/>
            <person name="Nishiyama T."/>
            <person name="Sese J."/>
            <person name="O'Brien M.J."/>
            <person name="Copetti D."/>
            <person name="Mohd Noor M.I."/>
            <person name="Ong R.C."/>
            <person name="Putra M."/>
            <person name="Sireger I.Z."/>
            <person name="Indrioko S."/>
            <person name="Kosugi Y."/>
            <person name="Izuno A."/>
            <person name="Isagi Y."/>
            <person name="Lee S.L."/>
            <person name="Shimizu K.K."/>
        </authorList>
    </citation>
    <scope>NUCLEOTIDE SEQUENCE [LARGE SCALE GENOMIC DNA]</scope>
    <source>
        <strain evidence="1">214</strain>
    </source>
</reference>
<name>A0AAV5JJM0_9ROSI</name>
<proteinExistence type="predicted"/>
<comment type="caution">
    <text evidence="1">The sequence shown here is derived from an EMBL/GenBank/DDBJ whole genome shotgun (WGS) entry which is preliminary data.</text>
</comment>
<dbReference type="EMBL" id="BPVZ01000034">
    <property type="protein sequence ID" value="GKV11568.1"/>
    <property type="molecule type" value="Genomic_DNA"/>
</dbReference>
<organism evidence="1 2">
    <name type="scientific">Rubroshorea leprosula</name>
    <dbReference type="NCBI Taxonomy" id="152421"/>
    <lineage>
        <taxon>Eukaryota</taxon>
        <taxon>Viridiplantae</taxon>
        <taxon>Streptophyta</taxon>
        <taxon>Embryophyta</taxon>
        <taxon>Tracheophyta</taxon>
        <taxon>Spermatophyta</taxon>
        <taxon>Magnoliopsida</taxon>
        <taxon>eudicotyledons</taxon>
        <taxon>Gunneridae</taxon>
        <taxon>Pentapetalae</taxon>
        <taxon>rosids</taxon>
        <taxon>malvids</taxon>
        <taxon>Malvales</taxon>
        <taxon>Dipterocarpaceae</taxon>
        <taxon>Rubroshorea</taxon>
    </lineage>
</organism>
<evidence type="ECO:0000313" key="1">
    <source>
        <dbReference type="EMBL" id="GKV11568.1"/>
    </source>
</evidence>
<gene>
    <name evidence="1" type="ORF">SLEP1_g22816</name>
</gene>
<protein>
    <submittedName>
        <fullName evidence="1">Uncharacterized protein</fullName>
    </submittedName>
</protein>
<dbReference type="Proteomes" id="UP001054252">
    <property type="component" value="Unassembled WGS sequence"/>
</dbReference>